<dbReference type="InterPro" id="IPR013783">
    <property type="entry name" value="Ig-like_fold"/>
</dbReference>
<reference evidence="4" key="3">
    <citation type="submission" date="2025-09" db="UniProtKB">
        <authorList>
            <consortium name="Ensembl"/>
        </authorList>
    </citation>
    <scope>IDENTIFICATION</scope>
</reference>
<dbReference type="eggNOG" id="ENOG502SA48">
    <property type="taxonomic scope" value="Eukaryota"/>
</dbReference>
<evidence type="ECO:0000256" key="1">
    <source>
        <dbReference type="ARBA" id="ARBA00022729"/>
    </source>
</evidence>
<organism evidence="4 5">
    <name type="scientific">Ailuropoda melanoleuca</name>
    <name type="common">Giant panda</name>
    <dbReference type="NCBI Taxonomy" id="9646"/>
    <lineage>
        <taxon>Eukaryota</taxon>
        <taxon>Metazoa</taxon>
        <taxon>Chordata</taxon>
        <taxon>Craniata</taxon>
        <taxon>Vertebrata</taxon>
        <taxon>Euteleostomi</taxon>
        <taxon>Mammalia</taxon>
        <taxon>Eutheria</taxon>
        <taxon>Laurasiatheria</taxon>
        <taxon>Carnivora</taxon>
        <taxon>Caniformia</taxon>
        <taxon>Ursidae</taxon>
        <taxon>Ailuropoda</taxon>
    </lineage>
</organism>
<keyword evidence="2" id="KW-0391">Immunity</keyword>
<dbReference type="InterPro" id="IPR036179">
    <property type="entry name" value="Ig-like_dom_sf"/>
</dbReference>
<dbReference type="GO" id="GO:0007166">
    <property type="term" value="P:cell surface receptor signaling pathway"/>
    <property type="evidence" value="ECO:0007669"/>
    <property type="project" value="TreeGrafter"/>
</dbReference>
<reference evidence="4" key="2">
    <citation type="submission" date="2025-08" db="UniProtKB">
        <authorList>
            <consortium name="Ensembl"/>
        </authorList>
    </citation>
    <scope>IDENTIFICATION</scope>
</reference>
<accession>G1LI79</accession>
<evidence type="ECO:0000256" key="2">
    <source>
        <dbReference type="ARBA" id="ARBA00022859"/>
    </source>
</evidence>
<dbReference type="Pfam" id="PF07686">
    <property type="entry name" value="V-set"/>
    <property type="match status" value="1"/>
</dbReference>
<proteinExistence type="predicted"/>
<dbReference type="SMART" id="SM00406">
    <property type="entry name" value="IGv"/>
    <property type="match status" value="1"/>
</dbReference>
<dbReference type="AlphaFoldDB" id="G1LI79"/>
<dbReference type="InParanoid" id="G1LI79"/>
<dbReference type="Gene3D" id="2.60.40.10">
    <property type="entry name" value="Immunoglobulins"/>
    <property type="match status" value="1"/>
</dbReference>
<feature type="domain" description="Immunoglobulin V-set" evidence="3">
    <location>
        <begin position="36"/>
        <end position="111"/>
    </location>
</feature>
<dbReference type="SUPFAM" id="SSF48726">
    <property type="entry name" value="Immunoglobulin"/>
    <property type="match status" value="1"/>
</dbReference>
<keyword evidence="1" id="KW-0732">Signal</keyword>
<protein>
    <recommendedName>
        <fullName evidence="3">Immunoglobulin V-set domain-containing protein</fullName>
    </recommendedName>
</protein>
<dbReference type="InterPro" id="IPR013106">
    <property type="entry name" value="Ig_V-set"/>
</dbReference>
<dbReference type="GO" id="GO:0002376">
    <property type="term" value="P:immune system process"/>
    <property type="evidence" value="ECO:0007669"/>
    <property type="project" value="UniProtKB-KW"/>
</dbReference>
<keyword evidence="5" id="KW-1185">Reference proteome</keyword>
<dbReference type="InterPro" id="IPR050413">
    <property type="entry name" value="TCR_beta_variable"/>
</dbReference>
<evidence type="ECO:0000313" key="5">
    <source>
        <dbReference type="Proteomes" id="UP000008912"/>
    </source>
</evidence>
<name>G1LI79_AILME</name>
<dbReference type="PANTHER" id="PTHR23268">
    <property type="entry name" value="T-CELL RECEPTOR BETA CHAIN"/>
    <property type="match status" value="1"/>
</dbReference>
<dbReference type="GeneTree" id="ENSGT00940000154542"/>
<dbReference type="HOGENOM" id="CLU_077975_9_2_1"/>
<dbReference type="Proteomes" id="UP000008912">
    <property type="component" value="Unassembled WGS sequence"/>
</dbReference>
<dbReference type="Ensembl" id="ENSAMET00000006907.2">
    <property type="protein sequence ID" value="ENSAMEP00000006627.2"/>
    <property type="gene ID" value="ENSAMEG00000006306.2"/>
</dbReference>
<dbReference type="STRING" id="9646.ENSAMEP00000006627"/>
<dbReference type="PANTHER" id="PTHR23268:SF42">
    <property type="entry name" value="T CELL RECEPTOR BETA VARIABLE 10-1-RELATED"/>
    <property type="match status" value="1"/>
</dbReference>
<evidence type="ECO:0000313" key="4">
    <source>
        <dbReference type="Ensembl" id="ENSAMEP00000006627.2"/>
    </source>
</evidence>
<reference evidence="4 5" key="1">
    <citation type="journal article" date="2010" name="Nature">
        <title>The sequence and de novo assembly of the giant panda genome.</title>
        <authorList>
            <person name="Li R."/>
            <person name="Fan W."/>
            <person name="Tian G."/>
            <person name="Zhu H."/>
            <person name="He L."/>
            <person name="Cai J."/>
            <person name="Huang Q."/>
            <person name="Cai Q."/>
            <person name="Li B."/>
            <person name="Bai Y."/>
            <person name="Zhang Z."/>
            <person name="Zhang Y."/>
            <person name="Wang W."/>
            <person name="Li J."/>
            <person name="Wei F."/>
            <person name="Li H."/>
            <person name="Jian M."/>
            <person name="Li J."/>
            <person name="Zhang Z."/>
            <person name="Nielsen R."/>
            <person name="Li D."/>
            <person name="Gu W."/>
            <person name="Yang Z."/>
            <person name="Xuan Z."/>
            <person name="Ryder O.A."/>
            <person name="Leung F.C."/>
            <person name="Zhou Y."/>
            <person name="Cao J."/>
            <person name="Sun X."/>
            <person name="Fu Y."/>
            <person name="Fang X."/>
            <person name="Guo X."/>
            <person name="Wang B."/>
            <person name="Hou R."/>
            <person name="Shen F."/>
            <person name="Mu B."/>
            <person name="Ni P."/>
            <person name="Lin R."/>
            <person name="Qian W."/>
            <person name="Wang G."/>
            <person name="Yu C."/>
            <person name="Nie W."/>
            <person name="Wang J."/>
            <person name="Wu Z."/>
            <person name="Liang H."/>
            <person name="Min J."/>
            <person name="Wu Q."/>
            <person name="Cheng S."/>
            <person name="Ruan J."/>
            <person name="Wang M."/>
            <person name="Shi Z."/>
            <person name="Wen M."/>
            <person name="Liu B."/>
            <person name="Ren X."/>
            <person name="Zheng H."/>
            <person name="Dong D."/>
            <person name="Cook K."/>
            <person name="Shan G."/>
            <person name="Zhang H."/>
            <person name="Kosiol C."/>
            <person name="Xie X."/>
            <person name="Lu Z."/>
            <person name="Zheng H."/>
            <person name="Li Y."/>
            <person name="Steiner C.C."/>
            <person name="Lam T.T."/>
            <person name="Lin S."/>
            <person name="Zhang Q."/>
            <person name="Li G."/>
            <person name="Tian J."/>
            <person name="Gong T."/>
            <person name="Liu H."/>
            <person name="Zhang D."/>
            <person name="Fang L."/>
            <person name="Ye C."/>
            <person name="Zhang J."/>
            <person name="Hu W."/>
            <person name="Xu A."/>
            <person name="Ren Y."/>
            <person name="Zhang G."/>
            <person name="Bruford M.W."/>
            <person name="Li Q."/>
            <person name="Ma L."/>
            <person name="Guo Y."/>
            <person name="An N."/>
            <person name="Hu Y."/>
            <person name="Zheng Y."/>
            <person name="Shi Y."/>
            <person name="Li Z."/>
            <person name="Liu Q."/>
            <person name="Chen Y."/>
            <person name="Zhao J."/>
            <person name="Qu N."/>
            <person name="Zhao S."/>
            <person name="Tian F."/>
            <person name="Wang X."/>
            <person name="Wang H."/>
            <person name="Xu L."/>
            <person name="Liu X."/>
            <person name="Vinar T."/>
            <person name="Wang Y."/>
            <person name="Lam T.W."/>
            <person name="Yiu S.M."/>
            <person name="Liu S."/>
            <person name="Zhang H."/>
            <person name="Li D."/>
            <person name="Huang Y."/>
            <person name="Wang X."/>
            <person name="Yang G."/>
            <person name="Jiang Z."/>
            <person name="Wang J."/>
            <person name="Qin N."/>
            <person name="Li L."/>
            <person name="Li J."/>
            <person name="Bolund L."/>
            <person name="Kristiansen K."/>
            <person name="Wong G.K."/>
            <person name="Olson M."/>
            <person name="Zhang X."/>
            <person name="Li S."/>
            <person name="Yang H."/>
            <person name="Wang J."/>
            <person name="Wang J."/>
        </authorList>
    </citation>
    <scope>NUCLEOTIDE SEQUENCE [LARGE SCALE GENOMIC DNA]</scope>
</reference>
<dbReference type="GO" id="GO:0005886">
    <property type="term" value="C:plasma membrane"/>
    <property type="evidence" value="ECO:0007669"/>
    <property type="project" value="TreeGrafter"/>
</dbReference>
<sequence>LSIGEQMTLACVAIIGCMDAGVTQGPRYEIARTGKKVTLRCHQTENYDYMYWYRQDLGHGLRLLYYSINIGSTEKGEVSDGYTVFRSNMEDFHLILLSVTSSQTSVYFCANTYPTALHSCLLLAHKG</sequence>
<evidence type="ECO:0000259" key="3">
    <source>
        <dbReference type="SMART" id="SM00406"/>
    </source>
</evidence>